<dbReference type="GeneID" id="20643556"/>
<accession>G4Z879</accession>
<gene>
    <name evidence="2" type="ORF">PHYSODRAFT_313101</name>
</gene>
<feature type="region of interest" description="Disordered" evidence="1">
    <location>
        <begin position="22"/>
        <end position="133"/>
    </location>
</feature>
<dbReference type="RefSeq" id="XP_009523148.1">
    <property type="nucleotide sequence ID" value="XM_009524853.1"/>
</dbReference>
<dbReference type="InParanoid" id="G4Z879"/>
<evidence type="ECO:0000313" key="2">
    <source>
        <dbReference type="EMBL" id="EGZ20431.1"/>
    </source>
</evidence>
<evidence type="ECO:0000313" key="3">
    <source>
        <dbReference type="Proteomes" id="UP000002640"/>
    </source>
</evidence>
<dbReference type="Proteomes" id="UP000002640">
    <property type="component" value="Unassembled WGS sequence"/>
</dbReference>
<keyword evidence="3" id="KW-1185">Reference proteome</keyword>
<organism evidence="2 3">
    <name type="scientific">Phytophthora sojae (strain P6497)</name>
    <name type="common">Soybean stem and root rot agent</name>
    <name type="synonym">Phytophthora megasperma f. sp. glycines</name>
    <dbReference type="NCBI Taxonomy" id="1094619"/>
    <lineage>
        <taxon>Eukaryota</taxon>
        <taxon>Sar</taxon>
        <taxon>Stramenopiles</taxon>
        <taxon>Oomycota</taxon>
        <taxon>Peronosporomycetes</taxon>
        <taxon>Peronosporales</taxon>
        <taxon>Peronosporaceae</taxon>
        <taxon>Phytophthora</taxon>
    </lineage>
</organism>
<protein>
    <submittedName>
        <fullName evidence="2">Uncharacterized protein</fullName>
    </submittedName>
</protein>
<reference evidence="2 3" key="1">
    <citation type="journal article" date="2006" name="Science">
        <title>Phytophthora genome sequences uncover evolutionary origins and mechanisms of pathogenesis.</title>
        <authorList>
            <person name="Tyler B.M."/>
            <person name="Tripathy S."/>
            <person name="Zhang X."/>
            <person name="Dehal P."/>
            <person name="Jiang R.H."/>
            <person name="Aerts A."/>
            <person name="Arredondo F.D."/>
            <person name="Baxter L."/>
            <person name="Bensasson D."/>
            <person name="Beynon J.L."/>
            <person name="Chapman J."/>
            <person name="Damasceno C.M."/>
            <person name="Dorrance A.E."/>
            <person name="Dou D."/>
            <person name="Dickerman A.W."/>
            <person name="Dubchak I.L."/>
            <person name="Garbelotto M."/>
            <person name="Gijzen M."/>
            <person name="Gordon S.G."/>
            <person name="Govers F."/>
            <person name="Grunwald N.J."/>
            <person name="Huang W."/>
            <person name="Ivors K.L."/>
            <person name="Jones R.W."/>
            <person name="Kamoun S."/>
            <person name="Krampis K."/>
            <person name="Lamour K.H."/>
            <person name="Lee M.K."/>
            <person name="McDonald W.H."/>
            <person name="Medina M."/>
            <person name="Meijer H.J."/>
            <person name="Nordberg E.K."/>
            <person name="Maclean D.J."/>
            <person name="Ospina-Giraldo M.D."/>
            <person name="Morris P.F."/>
            <person name="Phuntumart V."/>
            <person name="Putnam N.H."/>
            <person name="Rash S."/>
            <person name="Rose J.K."/>
            <person name="Sakihama Y."/>
            <person name="Salamov A.A."/>
            <person name="Savidor A."/>
            <person name="Scheuring C.F."/>
            <person name="Smith B.M."/>
            <person name="Sobral B.W."/>
            <person name="Terry A."/>
            <person name="Torto-Alalibo T.A."/>
            <person name="Win J."/>
            <person name="Xu Z."/>
            <person name="Zhang H."/>
            <person name="Grigoriev I.V."/>
            <person name="Rokhsar D.S."/>
            <person name="Boore J.L."/>
        </authorList>
    </citation>
    <scope>NUCLEOTIDE SEQUENCE [LARGE SCALE GENOMIC DNA]</scope>
    <source>
        <strain evidence="2 3">P6497</strain>
    </source>
</reference>
<dbReference type="KEGG" id="psoj:PHYSODRAFT_313101"/>
<dbReference type="OMA" id="QESPTHY"/>
<dbReference type="EMBL" id="JH159153">
    <property type="protein sequence ID" value="EGZ20431.1"/>
    <property type="molecule type" value="Genomic_DNA"/>
</dbReference>
<evidence type="ECO:0000256" key="1">
    <source>
        <dbReference type="SAM" id="MobiDB-lite"/>
    </source>
</evidence>
<sequence length="149" mass="16881">MDRALRLQQQLFMSEFVQQVVSNQDSPSHFVPRVKPGSDNNQRSRSRSKPYWATSAVSPGIEKLLQRQRRAPSASKSRPTSASTKPVHQPRSSRAPVATSTKPLLQPRSSRVTQRKPPPSPPPRRQLDNDQHLAWAARISELYRPTVEQ</sequence>
<dbReference type="AlphaFoldDB" id="G4Z879"/>
<name>G4Z879_PHYSP</name>
<feature type="compositionally biased region" description="Polar residues" evidence="1">
    <location>
        <begin position="74"/>
        <end position="112"/>
    </location>
</feature>
<proteinExistence type="predicted"/>